<keyword evidence="2" id="KW-1185">Reference proteome</keyword>
<sequence>MTVQRGTKKLVIVRNDAPDADNIAAFMLLLQWAKNAPDVELVIIFEPRPVDFSLATLKPDDQEHLDSLLERHFADLGKPPKIRLNGLLTEDDHISPLKGLSEEDRSLLSMAVKPSKSSLEDPKLHDSLMARRLDSELHASLMARDLAGCLNELPGTSPSQAKVTILVDMDALSDTSPVNLKCHAQEQLFNRTPEEISEFYGFMKLPRLQRQEEIRQWYKNRIKEADEKPQNSSIDVGCLDFRHLAERIMAAEGAMFIEGASFNLLRRLVDEPGVAAKIDCVVQAGTLDLAKNIFTNQFNIALDRESALYVLDSSHLFRNFVAVPTHTSQSISFSFDKLEENGFSSLARWILCFNRGEDPLKVAEGNVTLAGQDRDATIKLPDLAMILLTFDFEAYPRETSKVEVQVMQGESLLFVKSESGISTFLPKDGHIYKTVDLAALLTFVY</sequence>
<evidence type="ECO:0000313" key="2">
    <source>
        <dbReference type="Proteomes" id="UP000544331"/>
    </source>
</evidence>
<gene>
    <name evidence="1" type="ORF">FMUND_9430</name>
</gene>
<protein>
    <submittedName>
        <fullName evidence="1">Uncharacterized protein</fullName>
    </submittedName>
</protein>
<organism evidence="1 2">
    <name type="scientific">Fusarium mundagurra</name>
    <dbReference type="NCBI Taxonomy" id="1567541"/>
    <lineage>
        <taxon>Eukaryota</taxon>
        <taxon>Fungi</taxon>
        <taxon>Dikarya</taxon>
        <taxon>Ascomycota</taxon>
        <taxon>Pezizomycotina</taxon>
        <taxon>Sordariomycetes</taxon>
        <taxon>Hypocreomycetidae</taxon>
        <taxon>Hypocreales</taxon>
        <taxon>Nectriaceae</taxon>
        <taxon>Fusarium</taxon>
        <taxon>Fusarium fujikuroi species complex</taxon>
    </lineage>
</organism>
<dbReference type="OrthoDB" id="5084950at2759"/>
<dbReference type="EMBL" id="JAAOAN010000330">
    <property type="protein sequence ID" value="KAF5710601.1"/>
    <property type="molecule type" value="Genomic_DNA"/>
</dbReference>
<dbReference type="AlphaFoldDB" id="A0A8H5YFU4"/>
<comment type="caution">
    <text evidence="1">The sequence shown here is derived from an EMBL/GenBank/DDBJ whole genome shotgun (WGS) entry which is preliminary data.</text>
</comment>
<proteinExistence type="predicted"/>
<name>A0A8H5YFU4_9HYPO</name>
<accession>A0A8H5YFU4</accession>
<reference evidence="1 2" key="1">
    <citation type="submission" date="2020-05" db="EMBL/GenBank/DDBJ databases">
        <title>Identification and distribution of gene clusters putatively required for synthesis of sphingolipid metabolism inhibitors in phylogenetically diverse species of the filamentous fungus Fusarium.</title>
        <authorList>
            <person name="Kim H.-S."/>
            <person name="Busman M."/>
            <person name="Brown D.W."/>
            <person name="Divon H."/>
            <person name="Uhlig S."/>
            <person name="Proctor R.H."/>
        </authorList>
    </citation>
    <scope>NUCLEOTIDE SEQUENCE [LARGE SCALE GENOMIC DNA]</scope>
    <source>
        <strain evidence="1 2">NRRL 66235</strain>
    </source>
</reference>
<evidence type="ECO:0000313" key="1">
    <source>
        <dbReference type="EMBL" id="KAF5710601.1"/>
    </source>
</evidence>
<dbReference type="Proteomes" id="UP000544331">
    <property type="component" value="Unassembled WGS sequence"/>
</dbReference>